<gene>
    <name evidence="3" type="ORF">ACFOOT_06385</name>
</gene>
<dbReference type="InterPro" id="IPR011335">
    <property type="entry name" value="Restrct_endonuc-II-like"/>
</dbReference>
<protein>
    <submittedName>
        <fullName evidence="3">Endonuclease domain-containing protein</fullName>
    </submittedName>
</protein>
<dbReference type="CDD" id="cd01038">
    <property type="entry name" value="Endonuclease_DUF559"/>
    <property type="match status" value="1"/>
</dbReference>
<keyword evidence="3" id="KW-0540">Nuclease</keyword>
<dbReference type="PANTHER" id="PTHR38590">
    <property type="entry name" value="BLL0828 PROTEIN"/>
    <property type="match status" value="1"/>
</dbReference>
<dbReference type="Gene3D" id="3.40.960.10">
    <property type="entry name" value="VSR Endonuclease"/>
    <property type="match status" value="1"/>
</dbReference>
<name>A0ABV7V2J6_9SPHN</name>
<dbReference type="InterPro" id="IPR047216">
    <property type="entry name" value="Endonuclease_DUF559_bact"/>
</dbReference>
<dbReference type="Proteomes" id="UP001595683">
    <property type="component" value="Unassembled WGS sequence"/>
</dbReference>
<dbReference type="PANTHER" id="PTHR38590:SF1">
    <property type="entry name" value="BLL0828 PROTEIN"/>
    <property type="match status" value="1"/>
</dbReference>
<keyword evidence="3" id="KW-0255">Endonuclease</keyword>
<reference evidence="4" key="1">
    <citation type="journal article" date="2019" name="Int. J. Syst. Evol. Microbiol.">
        <title>The Global Catalogue of Microorganisms (GCM) 10K type strain sequencing project: providing services to taxonomists for standard genome sequencing and annotation.</title>
        <authorList>
            <consortium name="The Broad Institute Genomics Platform"/>
            <consortium name="The Broad Institute Genome Sequencing Center for Infectious Disease"/>
            <person name="Wu L."/>
            <person name="Ma J."/>
        </authorList>
    </citation>
    <scope>NUCLEOTIDE SEQUENCE [LARGE SCALE GENOMIC DNA]</scope>
    <source>
        <strain evidence="4">KCTC 42224</strain>
    </source>
</reference>
<dbReference type="InterPro" id="IPR007569">
    <property type="entry name" value="DUF559"/>
</dbReference>
<dbReference type="EMBL" id="JBHRYE010000011">
    <property type="protein sequence ID" value="MFC3671046.1"/>
    <property type="molecule type" value="Genomic_DNA"/>
</dbReference>
<keyword evidence="4" id="KW-1185">Reference proteome</keyword>
<evidence type="ECO:0000259" key="2">
    <source>
        <dbReference type="Pfam" id="PF04480"/>
    </source>
</evidence>
<feature type="region of interest" description="Disordered" evidence="1">
    <location>
        <begin position="103"/>
        <end position="124"/>
    </location>
</feature>
<evidence type="ECO:0000256" key="1">
    <source>
        <dbReference type="SAM" id="MobiDB-lite"/>
    </source>
</evidence>
<sequence length="124" mass="14049">MLARKLRRTMSVPERLLWRQLRQRPEGLKFRRQHPIGPYVADFCCLSHRLVVEVDGMAHDNSDRAAHDETSRRFMNENGFRVLRVSARRVLADAVGTAEAIVARAASPLHRPADGPPPRSGEES</sequence>
<evidence type="ECO:0000313" key="3">
    <source>
        <dbReference type="EMBL" id="MFC3671046.1"/>
    </source>
</evidence>
<comment type="caution">
    <text evidence="3">The sequence shown here is derived from an EMBL/GenBank/DDBJ whole genome shotgun (WGS) entry which is preliminary data.</text>
</comment>
<dbReference type="Pfam" id="PF04480">
    <property type="entry name" value="DUF559"/>
    <property type="match status" value="1"/>
</dbReference>
<feature type="compositionally biased region" description="Pro residues" evidence="1">
    <location>
        <begin position="114"/>
        <end position="124"/>
    </location>
</feature>
<accession>A0ABV7V2J6</accession>
<proteinExistence type="predicted"/>
<dbReference type="RefSeq" id="WP_268249408.1">
    <property type="nucleotide sequence ID" value="NZ_BMZP01000001.1"/>
</dbReference>
<feature type="domain" description="DUF559" evidence="2">
    <location>
        <begin position="2"/>
        <end position="103"/>
    </location>
</feature>
<dbReference type="GO" id="GO:0004519">
    <property type="term" value="F:endonuclease activity"/>
    <property type="evidence" value="ECO:0007669"/>
    <property type="project" value="UniProtKB-KW"/>
</dbReference>
<evidence type="ECO:0000313" key="4">
    <source>
        <dbReference type="Proteomes" id="UP001595683"/>
    </source>
</evidence>
<dbReference type="SUPFAM" id="SSF52980">
    <property type="entry name" value="Restriction endonuclease-like"/>
    <property type="match status" value="1"/>
</dbReference>
<organism evidence="3 4">
    <name type="scientific">Novosphingobium pokkalii</name>
    <dbReference type="NCBI Taxonomy" id="1770194"/>
    <lineage>
        <taxon>Bacteria</taxon>
        <taxon>Pseudomonadati</taxon>
        <taxon>Pseudomonadota</taxon>
        <taxon>Alphaproteobacteria</taxon>
        <taxon>Sphingomonadales</taxon>
        <taxon>Sphingomonadaceae</taxon>
        <taxon>Novosphingobium</taxon>
    </lineage>
</organism>
<keyword evidence="3" id="KW-0378">Hydrolase</keyword>